<dbReference type="GO" id="GO:0003677">
    <property type="term" value="F:DNA binding"/>
    <property type="evidence" value="ECO:0007669"/>
    <property type="project" value="InterPro"/>
</dbReference>
<name>A0A9W6SIT1_9ACTN</name>
<evidence type="ECO:0008006" key="3">
    <source>
        <dbReference type="Google" id="ProtNLM"/>
    </source>
</evidence>
<accession>A0A9W6SIT1</accession>
<keyword evidence="2" id="KW-1185">Reference proteome</keyword>
<dbReference type="Proteomes" id="UP001165079">
    <property type="component" value="Unassembled WGS sequence"/>
</dbReference>
<dbReference type="AlphaFoldDB" id="A0A9W6SIT1"/>
<organism evidence="1 2">
    <name type="scientific">Actinorhabdospora filicis</name>
    <dbReference type="NCBI Taxonomy" id="1785913"/>
    <lineage>
        <taxon>Bacteria</taxon>
        <taxon>Bacillati</taxon>
        <taxon>Actinomycetota</taxon>
        <taxon>Actinomycetes</taxon>
        <taxon>Micromonosporales</taxon>
        <taxon>Micromonosporaceae</taxon>
        <taxon>Actinorhabdospora</taxon>
    </lineage>
</organism>
<dbReference type="Pfam" id="PF02575">
    <property type="entry name" value="YbaB_DNA_bd"/>
    <property type="match status" value="1"/>
</dbReference>
<protein>
    <recommendedName>
        <fullName evidence="3">YbaB/EbfC DNA-binding family protein</fullName>
    </recommendedName>
</protein>
<comment type="caution">
    <text evidence="1">The sequence shown here is derived from an EMBL/GenBank/DDBJ whole genome shotgun (WGS) entry which is preliminary data.</text>
</comment>
<dbReference type="InterPro" id="IPR036894">
    <property type="entry name" value="YbaB-like_sf"/>
</dbReference>
<reference evidence="1" key="1">
    <citation type="submission" date="2023-03" db="EMBL/GenBank/DDBJ databases">
        <title>Actinorhabdospora filicis NBRC 111898.</title>
        <authorList>
            <person name="Ichikawa N."/>
            <person name="Sato H."/>
            <person name="Tonouchi N."/>
        </authorList>
    </citation>
    <scope>NUCLEOTIDE SEQUENCE</scope>
    <source>
        <strain evidence="1">NBRC 111898</strain>
    </source>
</reference>
<dbReference type="RefSeq" id="WP_285661941.1">
    <property type="nucleotide sequence ID" value="NZ_BSTX01000001.1"/>
</dbReference>
<proteinExistence type="predicted"/>
<gene>
    <name evidence="1" type="ORF">Afil01_15900</name>
</gene>
<dbReference type="EMBL" id="BSTX01000001">
    <property type="protein sequence ID" value="GLZ76783.1"/>
    <property type="molecule type" value="Genomic_DNA"/>
</dbReference>
<dbReference type="Gene3D" id="3.30.1310.10">
    <property type="entry name" value="Nucleoid-associated protein YbaB-like domain"/>
    <property type="match status" value="1"/>
</dbReference>
<evidence type="ECO:0000313" key="2">
    <source>
        <dbReference type="Proteomes" id="UP001165079"/>
    </source>
</evidence>
<dbReference type="InterPro" id="IPR004401">
    <property type="entry name" value="YbaB/EbfC"/>
</dbReference>
<dbReference type="SUPFAM" id="SSF82607">
    <property type="entry name" value="YbaB-like"/>
    <property type="match status" value="1"/>
</dbReference>
<sequence>MTRSFDFDDWTRRLDERLDHMHRRGERAGAALAGATFTGRDRDGTVTVTVGAAGNLLAADFTDRATGLPPARLSAALMDAHAQAADAAAAHVHLALDELGVGDLTAVATGRRPEGVDG</sequence>
<evidence type="ECO:0000313" key="1">
    <source>
        <dbReference type="EMBL" id="GLZ76783.1"/>
    </source>
</evidence>